<evidence type="ECO:0000259" key="1">
    <source>
        <dbReference type="PROSITE" id="PS51186"/>
    </source>
</evidence>
<feature type="domain" description="N-acetyltransferase" evidence="1">
    <location>
        <begin position="19"/>
        <end position="181"/>
    </location>
</feature>
<dbReference type="GO" id="GO:1990189">
    <property type="term" value="F:protein N-terminal-serine acetyltransferase activity"/>
    <property type="evidence" value="ECO:0007669"/>
    <property type="project" value="TreeGrafter"/>
</dbReference>
<dbReference type="PANTHER" id="PTHR43441:SF10">
    <property type="entry name" value="ACETYLTRANSFERASE"/>
    <property type="match status" value="1"/>
</dbReference>
<dbReference type="InterPro" id="IPR000182">
    <property type="entry name" value="GNAT_dom"/>
</dbReference>
<keyword evidence="2" id="KW-0808">Transferase</keyword>
<dbReference type="RefSeq" id="WP_183418387.1">
    <property type="nucleotide sequence ID" value="NZ_JACHXY010000001.1"/>
</dbReference>
<proteinExistence type="predicted"/>
<name>A0A7W5CFQ9_9MICO</name>
<gene>
    <name evidence="2" type="ORF">FHS07_000574</name>
</gene>
<evidence type="ECO:0000313" key="2">
    <source>
        <dbReference type="EMBL" id="MBB3156890.1"/>
    </source>
</evidence>
<dbReference type="Gene3D" id="3.40.630.30">
    <property type="match status" value="1"/>
</dbReference>
<dbReference type="InterPro" id="IPR051908">
    <property type="entry name" value="Ribosomal_N-acetyltransferase"/>
</dbReference>
<dbReference type="EMBL" id="JACHXY010000001">
    <property type="protein sequence ID" value="MBB3156890.1"/>
    <property type="molecule type" value="Genomic_DNA"/>
</dbReference>
<reference evidence="2 3" key="1">
    <citation type="submission" date="2020-08" db="EMBL/GenBank/DDBJ databases">
        <title>Genomic Encyclopedia of Type Strains, Phase III (KMG-III): the genomes of soil and plant-associated and newly described type strains.</title>
        <authorList>
            <person name="Whitman W."/>
        </authorList>
    </citation>
    <scope>NUCLEOTIDE SEQUENCE [LARGE SCALE GENOMIC DNA]</scope>
    <source>
        <strain evidence="2 3">CECT 8356</strain>
    </source>
</reference>
<dbReference type="GO" id="GO:0008999">
    <property type="term" value="F:protein-N-terminal-alanine acetyltransferase activity"/>
    <property type="evidence" value="ECO:0007669"/>
    <property type="project" value="TreeGrafter"/>
</dbReference>
<organism evidence="2 3">
    <name type="scientific">Microbacterium proteolyticum</name>
    <dbReference type="NCBI Taxonomy" id="1572644"/>
    <lineage>
        <taxon>Bacteria</taxon>
        <taxon>Bacillati</taxon>
        <taxon>Actinomycetota</taxon>
        <taxon>Actinomycetes</taxon>
        <taxon>Micrococcales</taxon>
        <taxon>Microbacteriaceae</taxon>
        <taxon>Microbacterium</taxon>
    </lineage>
</organism>
<dbReference type="GO" id="GO:0005737">
    <property type="term" value="C:cytoplasm"/>
    <property type="evidence" value="ECO:0007669"/>
    <property type="project" value="TreeGrafter"/>
</dbReference>
<dbReference type="PROSITE" id="PS51186">
    <property type="entry name" value="GNAT"/>
    <property type="match status" value="1"/>
</dbReference>
<dbReference type="InterPro" id="IPR016181">
    <property type="entry name" value="Acyl_CoA_acyltransferase"/>
</dbReference>
<dbReference type="Pfam" id="PF13302">
    <property type="entry name" value="Acetyltransf_3"/>
    <property type="match status" value="1"/>
</dbReference>
<sequence length="186" mass="20143">MPPISLPPWPATPPAHGGILLREVTDRDVKMVRELATDPYIAQTGTLPADATEQHARAWIAQQRGRHGERAGFSFTMANAATGEAVGHCGLWTAELGAGRSTAGYVVAPSFRGRGLAADALNALTAFGASVPGLFRIGLYIEPWNAPSIRTAERAGYEREGLLRSYHRIGDRRRDMLLFGRVLHSD</sequence>
<dbReference type="Proteomes" id="UP000543579">
    <property type="component" value="Unassembled WGS sequence"/>
</dbReference>
<dbReference type="AlphaFoldDB" id="A0A7W5CFQ9"/>
<comment type="caution">
    <text evidence="2">The sequence shown here is derived from an EMBL/GenBank/DDBJ whole genome shotgun (WGS) entry which is preliminary data.</text>
</comment>
<accession>A0A7W5CFQ9</accession>
<dbReference type="SUPFAM" id="SSF55729">
    <property type="entry name" value="Acyl-CoA N-acyltransferases (Nat)"/>
    <property type="match status" value="1"/>
</dbReference>
<dbReference type="PANTHER" id="PTHR43441">
    <property type="entry name" value="RIBOSOMAL-PROTEIN-SERINE ACETYLTRANSFERASE"/>
    <property type="match status" value="1"/>
</dbReference>
<protein>
    <submittedName>
        <fullName evidence="2">RimJ/RimL family protein N-acetyltransferase</fullName>
    </submittedName>
</protein>
<evidence type="ECO:0000313" key="3">
    <source>
        <dbReference type="Proteomes" id="UP000543579"/>
    </source>
</evidence>